<dbReference type="Pfam" id="PF13538">
    <property type="entry name" value="UvrD_C_2"/>
    <property type="match status" value="1"/>
</dbReference>
<protein>
    <submittedName>
        <fullName evidence="3">DUF2075 domain-containing protein</fullName>
    </submittedName>
</protein>
<evidence type="ECO:0000313" key="4">
    <source>
        <dbReference type="Proteomes" id="UP000721045"/>
    </source>
</evidence>
<dbReference type="EMBL" id="JABZYP010000036">
    <property type="protein sequence ID" value="MBF1713617.1"/>
    <property type="molecule type" value="Genomic_DNA"/>
</dbReference>
<dbReference type="SUPFAM" id="SSF52540">
    <property type="entry name" value="P-loop containing nucleoside triphosphate hydrolases"/>
    <property type="match status" value="1"/>
</dbReference>
<dbReference type="GO" id="GO:0000725">
    <property type="term" value="P:recombinational repair"/>
    <property type="evidence" value="ECO:0007669"/>
    <property type="project" value="TreeGrafter"/>
</dbReference>
<dbReference type="AlphaFoldDB" id="A0A930WGC2"/>
<evidence type="ECO:0000259" key="2">
    <source>
        <dbReference type="Pfam" id="PF13538"/>
    </source>
</evidence>
<dbReference type="InterPro" id="IPR027785">
    <property type="entry name" value="UvrD-like_helicase_C"/>
</dbReference>
<dbReference type="Pfam" id="PF09848">
    <property type="entry name" value="SLFN-g3_helicase"/>
    <property type="match status" value="1"/>
</dbReference>
<dbReference type="GO" id="GO:0043138">
    <property type="term" value="F:3'-5' DNA helicase activity"/>
    <property type="evidence" value="ECO:0007669"/>
    <property type="project" value="TreeGrafter"/>
</dbReference>
<dbReference type="PANTHER" id="PTHR11070:SF2">
    <property type="entry name" value="ATP-DEPENDENT DNA HELICASE SRS2"/>
    <property type="match status" value="1"/>
</dbReference>
<dbReference type="PANTHER" id="PTHR11070">
    <property type="entry name" value="UVRD / RECB / PCRA DNA HELICASE FAMILY MEMBER"/>
    <property type="match status" value="1"/>
</dbReference>
<dbReference type="InterPro" id="IPR000212">
    <property type="entry name" value="DNA_helicase_UvrD/REP"/>
</dbReference>
<proteinExistence type="predicted"/>
<sequence>MVHLIPKNRDIKEFHGSSGEMRLYNEFKKLSDKWYIFHSIKWSRIVYRSDLNRDCFKQSESDFVIFNPDYGLLTLEVKSGGFVIEDNRLKQIRRDTNEVVSCKSPMDQADASKFMFRSLLTNHFINFDDRYPVHSMVWLTDVSSKDIQGKFPHDYHIRQNTFLHEDLENVEETLIKCFEFYKVLPQKKDNKIIAKTINLIAPEVNAIPALHTEIEDENYFIDRMTTQQGYLLDYLEEQKIAAIQGGAGTGKTVLAVEKARRLSQNQKVVYLCFNRMLVEYLKKKYNEELPNVDFTNLYSLTAKALKKVKVEKQDILFFLKHLEDYTDIWNYDSVIIDEGQDFSNDEITELKEYLEISNEEGSFYIFYDKNQLVQQRNNLEWLQNMDCRLILSINCRNTQCVAETALSPLGINSVKTKIPIKGEIPLMNISDDENDSIEWINKKIRELTDNGIKKDQITILSVKGEGQSIYSNRTKIGNYSISSEKESGKILFTTARKFKGLESDFILLVDVDAETFRDEEQKRLFYVGASRARNRLFITSVVSEEEEKQMVRAITNGSYEKRMRLASYLKVTLK</sequence>
<gene>
    <name evidence="3" type="ORF">HXO88_07815</name>
</gene>
<dbReference type="GO" id="GO:0003677">
    <property type="term" value="F:DNA binding"/>
    <property type="evidence" value="ECO:0007669"/>
    <property type="project" value="InterPro"/>
</dbReference>
<dbReference type="Gene3D" id="3.40.50.300">
    <property type="entry name" value="P-loop containing nucleotide triphosphate hydrolases"/>
    <property type="match status" value="2"/>
</dbReference>
<reference evidence="3" key="1">
    <citation type="submission" date="2020-04" db="EMBL/GenBank/DDBJ databases">
        <title>Deep metagenomics examines the oral microbiome during advanced dental caries in children, revealing novel taxa and co-occurrences with host molecules.</title>
        <authorList>
            <person name="Baker J.L."/>
            <person name="Morton J.T."/>
            <person name="Dinis M."/>
            <person name="Alvarez R."/>
            <person name="Tran N.C."/>
            <person name="Knight R."/>
            <person name="Edlund A."/>
        </authorList>
    </citation>
    <scope>NUCLEOTIDE SEQUENCE</scope>
    <source>
        <strain evidence="3">JCVI_23_bin.22</strain>
    </source>
</reference>
<evidence type="ECO:0000259" key="1">
    <source>
        <dbReference type="Pfam" id="PF09848"/>
    </source>
</evidence>
<dbReference type="InterPro" id="IPR018647">
    <property type="entry name" value="SLFN_3-like_DNA/RNA_helicase"/>
</dbReference>
<dbReference type="Proteomes" id="UP000721045">
    <property type="component" value="Unassembled WGS sequence"/>
</dbReference>
<evidence type="ECO:0000313" key="3">
    <source>
        <dbReference type="EMBL" id="MBF1713617.1"/>
    </source>
</evidence>
<feature type="domain" description="UvrD-like helicase C-terminal" evidence="2">
    <location>
        <begin position="492"/>
        <end position="538"/>
    </location>
</feature>
<comment type="caution">
    <text evidence="3">The sequence shown here is derived from an EMBL/GenBank/DDBJ whole genome shotgun (WGS) entry which is preliminary data.</text>
</comment>
<name>A0A930WGC2_STRIT</name>
<feature type="domain" description="Schlafen group 3-like DNA/RNA helicase" evidence="1">
    <location>
        <begin position="239"/>
        <end position="377"/>
    </location>
</feature>
<dbReference type="GO" id="GO:0005524">
    <property type="term" value="F:ATP binding"/>
    <property type="evidence" value="ECO:0007669"/>
    <property type="project" value="InterPro"/>
</dbReference>
<accession>A0A930WGC2</accession>
<dbReference type="InterPro" id="IPR027417">
    <property type="entry name" value="P-loop_NTPase"/>
</dbReference>
<organism evidence="3 4">
    <name type="scientific">Streptococcus intermedius</name>
    <dbReference type="NCBI Taxonomy" id="1338"/>
    <lineage>
        <taxon>Bacteria</taxon>
        <taxon>Bacillati</taxon>
        <taxon>Bacillota</taxon>
        <taxon>Bacilli</taxon>
        <taxon>Lactobacillales</taxon>
        <taxon>Streptococcaceae</taxon>
        <taxon>Streptococcus</taxon>
        <taxon>Streptococcus anginosus group</taxon>
    </lineage>
</organism>